<evidence type="ECO:0000313" key="4">
    <source>
        <dbReference type="EMBL" id="KNZ63521.1"/>
    </source>
</evidence>
<keyword evidence="2" id="KW-0812">Transmembrane</keyword>
<proteinExistence type="predicted"/>
<evidence type="ECO:0000313" key="5">
    <source>
        <dbReference type="Proteomes" id="UP000037035"/>
    </source>
</evidence>
<feature type="signal peptide" evidence="3">
    <location>
        <begin position="1"/>
        <end position="20"/>
    </location>
</feature>
<sequence>MPSCSSFLSAQALLFALHAAAPKLQKLSLNKLLTPLSFQFLLNSIINSNCVFHCCNLNNLYLLTVPIFQHCYAETLPPQKTQLILFYIPSSSIPGRWGKLLYACRLVFPTCINLNDKENTKVENSHLVWLSSGGVRVKLNIFKVNSVLENNSIFNLEYTSITTYLFYTSGIEQGLLDRLTMRNGLKNNWREMAGKNMIIEKLQQLITYNLIFLFGTCGGILYWIEHTRISPLGNLHKCTIIISLWGSLPPESQNQNSLSRQSRKILIHYVFVPFSRIKLSFNLSRILRHANHWFLSSRVQLCLDRDWNRRCGLDWRCISSAGLEQRMEHFWENCLDQVWNGGWSKSGKLLSQPGMEWRTCHDWETFVSTRNGTEVRKNYKGKYFCKVGEREEDGKREGPQDEKKKQKYQLRFRFSAQNYPRSLPYKTPEISNTFQDKQLQKFMEQIKQRFRTNFQRTKSSGTRPNPPHMTQQDGRGSQIGQHSLTTITRDHPPYIIHQGTIFGTCLASAIAEGFP</sequence>
<comment type="caution">
    <text evidence="4">The sequence shown here is derived from an EMBL/GenBank/DDBJ whole genome shotgun (WGS) entry which is preliminary data.</text>
</comment>
<evidence type="ECO:0000256" key="2">
    <source>
        <dbReference type="SAM" id="Phobius"/>
    </source>
</evidence>
<keyword evidence="3" id="KW-0732">Signal</keyword>
<dbReference type="AlphaFoldDB" id="A0A0L6VS38"/>
<feature type="transmembrane region" description="Helical" evidence="2">
    <location>
        <begin position="205"/>
        <end position="224"/>
    </location>
</feature>
<feature type="chain" id="PRO_5005568657" evidence="3">
    <location>
        <begin position="21"/>
        <end position="515"/>
    </location>
</feature>
<keyword evidence="2" id="KW-0472">Membrane</keyword>
<dbReference type="Proteomes" id="UP000037035">
    <property type="component" value="Unassembled WGS sequence"/>
</dbReference>
<keyword evidence="5" id="KW-1185">Reference proteome</keyword>
<name>A0A0L6VS38_9BASI</name>
<accession>A0A0L6VS38</accession>
<gene>
    <name evidence="4" type="ORF">VP01_1132g1</name>
</gene>
<feature type="region of interest" description="Disordered" evidence="1">
    <location>
        <begin position="453"/>
        <end position="478"/>
    </location>
</feature>
<evidence type="ECO:0000256" key="3">
    <source>
        <dbReference type="SAM" id="SignalP"/>
    </source>
</evidence>
<reference evidence="4 5" key="1">
    <citation type="submission" date="2015-08" db="EMBL/GenBank/DDBJ databases">
        <title>Next Generation Sequencing and Analysis of the Genome of Puccinia sorghi L Schw, the Causal Agent of Maize Common Rust.</title>
        <authorList>
            <person name="Rochi L."/>
            <person name="Burguener G."/>
            <person name="Darino M."/>
            <person name="Turjanski A."/>
            <person name="Kreff E."/>
            <person name="Dieguez M.J."/>
            <person name="Sacco F."/>
        </authorList>
    </citation>
    <scope>NUCLEOTIDE SEQUENCE [LARGE SCALE GENOMIC DNA]</scope>
    <source>
        <strain evidence="4 5">RO10H11247</strain>
    </source>
</reference>
<dbReference type="VEuPathDB" id="FungiDB:VP01_1132g1"/>
<evidence type="ECO:0000256" key="1">
    <source>
        <dbReference type="SAM" id="MobiDB-lite"/>
    </source>
</evidence>
<protein>
    <submittedName>
        <fullName evidence="4">Putative signal peptide protein</fullName>
    </submittedName>
</protein>
<keyword evidence="2" id="KW-1133">Transmembrane helix</keyword>
<dbReference type="EMBL" id="LAVV01001477">
    <property type="protein sequence ID" value="KNZ63521.1"/>
    <property type="molecule type" value="Genomic_DNA"/>
</dbReference>
<organism evidence="4 5">
    <name type="scientific">Puccinia sorghi</name>
    <dbReference type="NCBI Taxonomy" id="27349"/>
    <lineage>
        <taxon>Eukaryota</taxon>
        <taxon>Fungi</taxon>
        <taxon>Dikarya</taxon>
        <taxon>Basidiomycota</taxon>
        <taxon>Pucciniomycotina</taxon>
        <taxon>Pucciniomycetes</taxon>
        <taxon>Pucciniales</taxon>
        <taxon>Pucciniaceae</taxon>
        <taxon>Puccinia</taxon>
    </lineage>
</organism>